<dbReference type="PANTHER" id="PTHR42681">
    <property type="entry name" value="MALONYL-COA-ACYL CARRIER PROTEIN TRANSACYLASE, MITOCHONDRIAL"/>
    <property type="match status" value="1"/>
</dbReference>
<dbReference type="InterPro" id="IPR016036">
    <property type="entry name" value="Malonyl_transacylase_ACP-bd"/>
</dbReference>
<reference evidence="7" key="1">
    <citation type="submission" date="2018-05" db="EMBL/GenBank/DDBJ databases">
        <authorList>
            <person name="Lanie J.A."/>
            <person name="Ng W.-L."/>
            <person name="Kazmierczak K.M."/>
            <person name="Andrzejewski T.M."/>
            <person name="Davidsen T.M."/>
            <person name="Wayne K.J."/>
            <person name="Tettelin H."/>
            <person name="Glass J.I."/>
            <person name="Rusch D."/>
            <person name="Podicherti R."/>
            <person name="Tsui H.-C.T."/>
            <person name="Winkler M.E."/>
        </authorList>
    </citation>
    <scope>NUCLEOTIDE SEQUENCE</scope>
</reference>
<comment type="similarity">
    <text evidence="1">Belongs to the FabD family.</text>
</comment>
<organism evidence="7">
    <name type="scientific">marine metagenome</name>
    <dbReference type="NCBI Taxonomy" id="408172"/>
    <lineage>
        <taxon>unclassified sequences</taxon>
        <taxon>metagenomes</taxon>
        <taxon>ecological metagenomes</taxon>
    </lineage>
</organism>
<dbReference type="PRINTS" id="PR01483">
    <property type="entry name" value="FASYNTHASE"/>
</dbReference>
<evidence type="ECO:0000259" key="6">
    <source>
        <dbReference type="SMART" id="SM00827"/>
    </source>
</evidence>
<dbReference type="GO" id="GO:0005829">
    <property type="term" value="C:cytosol"/>
    <property type="evidence" value="ECO:0007669"/>
    <property type="project" value="TreeGrafter"/>
</dbReference>
<dbReference type="PANTHER" id="PTHR42681:SF1">
    <property type="entry name" value="MALONYL-COA-ACYL CARRIER PROTEIN TRANSACYLASE, MITOCHONDRIAL"/>
    <property type="match status" value="1"/>
</dbReference>
<dbReference type="Pfam" id="PF00698">
    <property type="entry name" value="Acyl_transf_1"/>
    <property type="match status" value="1"/>
</dbReference>
<feature type="domain" description="Malonyl-CoA:ACP transacylase (MAT)" evidence="6">
    <location>
        <begin position="16"/>
        <end position="314"/>
    </location>
</feature>
<dbReference type="Gene3D" id="3.40.366.10">
    <property type="entry name" value="Malonyl-Coenzyme A Acyl Carrier Protein, domain 2"/>
    <property type="match status" value="1"/>
</dbReference>
<dbReference type="GO" id="GO:0004314">
    <property type="term" value="F:[acyl-carrier-protein] S-malonyltransferase activity"/>
    <property type="evidence" value="ECO:0007669"/>
    <property type="project" value="UniProtKB-EC"/>
</dbReference>
<accession>A0A381VQK3</accession>
<evidence type="ECO:0000256" key="5">
    <source>
        <dbReference type="ARBA" id="ARBA00048462"/>
    </source>
</evidence>
<evidence type="ECO:0000256" key="2">
    <source>
        <dbReference type="ARBA" id="ARBA00013258"/>
    </source>
</evidence>
<keyword evidence="4" id="KW-0012">Acyltransferase</keyword>
<evidence type="ECO:0000313" key="7">
    <source>
        <dbReference type="EMBL" id="SVA42504.1"/>
    </source>
</evidence>
<dbReference type="InterPro" id="IPR004410">
    <property type="entry name" value="Malonyl_CoA-ACP_transAc_FabD"/>
</dbReference>
<name>A0A381VQK3_9ZZZZ</name>
<dbReference type="Gene3D" id="3.30.70.250">
    <property type="entry name" value="Malonyl-CoA ACP transacylase, ACP-binding"/>
    <property type="match status" value="1"/>
</dbReference>
<dbReference type="InterPro" id="IPR050858">
    <property type="entry name" value="Mal-CoA-ACP_Trans/PKS_FabD"/>
</dbReference>
<evidence type="ECO:0000256" key="4">
    <source>
        <dbReference type="ARBA" id="ARBA00023315"/>
    </source>
</evidence>
<dbReference type="NCBIfam" id="TIGR00128">
    <property type="entry name" value="fabD"/>
    <property type="match status" value="1"/>
</dbReference>
<dbReference type="InterPro" id="IPR003965">
    <property type="entry name" value="Fatty_acid_synthase"/>
</dbReference>
<dbReference type="SMART" id="SM00827">
    <property type="entry name" value="PKS_AT"/>
    <property type="match status" value="1"/>
</dbReference>
<comment type="catalytic activity">
    <reaction evidence="5">
        <text>holo-[ACP] + malonyl-CoA = malonyl-[ACP] + CoA</text>
        <dbReference type="Rhea" id="RHEA:41792"/>
        <dbReference type="Rhea" id="RHEA-COMP:9623"/>
        <dbReference type="Rhea" id="RHEA-COMP:9685"/>
        <dbReference type="ChEBI" id="CHEBI:57287"/>
        <dbReference type="ChEBI" id="CHEBI:57384"/>
        <dbReference type="ChEBI" id="CHEBI:64479"/>
        <dbReference type="ChEBI" id="CHEBI:78449"/>
        <dbReference type="EC" id="2.3.1.39"/>
    </reaction>
</comment>
<evidence type="ECO:0000256" key="3">
    <source>
        <dbReference type="ARBA" id="ARBA00022679"/>
    </source>
</evidence>
<gene>
    <name evidence="7" type="ORF">METZ01_LOCUS95358</name>
</gene>
<dbReference type="InterPro" id="IPR014043">
    <property type="entry name" value="Acyl_transferase_dom"/>
</dbReference>
<dbReference type="GO" id="GO:0006633">
    <property type="term" value="P:fatty acid biosynthetic process"/>
    <property type="evidence" value="ECO:0007669"/>
    <property type="project" value="InterPro"/>
</dbReference>
<dbReference type="AlphaFoldDB" id="A0A381VQK3"/>
<sequence>MVQTDLELSYQGIAYIFPGQGAQFVGMGRELYMESARAREIFDQADRALSFSLSKIMFQGPESELEKTINAQPAILIASLAALAVLKELLSPFDPNPVAYAGHSLGEYTALIASGALSFANGVLLVKERARLMQAATENNDGSMAAIIGLGRNAVADICGDGEVEMANINTAAQIVISGGSESLKTAVELARIKGARKVIPLPVSGAFHSKLMSPAQKGLNAALSSCQLDDPRSAVIGNLSGRPLNTESEVRDELERQLCGCVDWEKSVETMVGMGTNTFVEIGPGKVLTGLVKRINKDVRLVNVSDSASARKFVEENITSIRI</sequence>
<dbReference type="GO" id="GO:0005835">
    <property type="term" value="C:fatty acid synthase complex"/>
    <property type="evidence" value="ECO:0007669"/>
    <property type="project" value="InterPro"/>
</dbReference>
<dbReference type="InterPro" id="IPR024925">
    <property type="entry name" value="Malonyl_CoA-ACP_transAc"/>
</dbReference>
<evidence type="ECO:0000256" key="1">
    <source>
        <dbReference type="ARBA" id="ARBA00008217"/>
    </source>
</evidence>
<dbReference type="GO" id="GO:0004312">
    <property type="term" value="F:fatty acid synthase activity"/>
    <property type="evidence" value="ECO:0007669"/>
    <property type="project" value="InterPro"/>
</dbReference>
<protein>
    <recommendedName>
        <fullName evidence="2">[acyl-carrier-protein] S-malonyltransferase</fullName>
        <ecNumber evidence="2">2.3.1.39</ecNumber>
    </recommendedName>
</protein>
<keyword evidence="3" id="KW-0808">Transferase</keyword>
<dbReference type="InterPro" id="IPR001227">
    <property type="entry name" value="Ac_transferase_dom_sf"/>
</dbReference>
<dbReference type="SUPFAM" id="SSF52151">
    <property type="entry name" value="FabD/lysophospholipase-like"/>
    <property type="match status" value="1"/>
</dbReference>
<dbReference type="EMBL" id="UINC01009478">
    <property type="protein sequence ID" value="SVA42504.1"/>
    <property type="molecule type" value="Genomic_DNA"/>
</dbReference>
<dbReference type="InterPro" id="IPR016035">
    <property type="entry name" value="Acyl_Trfase/lysoPLipase"/>
</dbReference>
<dbReference type="SUPFAM" id="SSF55048">
    <property type="entry name" value="Probable ACP-binding domain of malonyl-CoA ACP transacylase"/>
    <property type="match status" value="1"/>
</dbReference>
<dbReference type="PIRSF" id="PIRSF000446">
    <property type="entry name" value="Mct"/>
    <property type="match status" value="1"/>
</dbReference>
<proteinExistence type="inferred from homology"/>
<dbReference type="EC" id="2.3.1.39" evidence="2"/>